<organism evidence="3 4">
    <name type="scientific">Truncatella angustata</name>
    <dbReference type="NCBI Taxonomy" id="152316"/>
    <lineage>
        <taxon>Eukaryota</taxon>
        <taxon>Fungi</taxon>
        <taxon>Dikarya</taxon>
        <taxon>Ascomycota</taxon>
        <taxon>Pezizomycotina</taxon>
        <taxon>Sordariomycetes</taxon>
        <taxon>Xylariomycetidae</taxon>
        <taxon>Amphisphaeriales</taxon>
        <taxon>Sporocadaceae</taxon>
        <taxon>Truncatella</taxon>
    </lineage>
</organism>
<protein>
    <submittedName>
        <fullName evidence="3">Heterokaryon incompatibility protein-domain-containing protein</fullName>
    </submittedName>
</protein>
<comment type="caution">
    <text evidence="3">The sequence shown here is derived from an EMBL/GenBank/DDBJ whole genome shotgun (WGS) entry which is preliminary data.</text>
</comment>
<sequence>MGHVGMAHIYNDQEEELGTGRSGRRARLREWDPLYPSDTPKQKYPEDRGERPVEYNFGNGVKFSVGPSTRISDFNIPVCKLCRHLNPDFIEADKYTLLCDPWASRLYQQGEKLRSCTMRISKGQDFARSAARPGGCDYCGLLCRMLSIEHPGWETDQCLIEINLAWDLPIFVRLDYGHTDRIPNPGLDEFTPDIENHVDGVSRKNGLTVSTLRHTQAEIIEIFRPMSPLHEETCLLGLHQLGYQPPRSKHSDDGSIANFMRTWVKICRDGDQGHENCLKRSKTFMPDKVLFIGNDQNPTMHLFNAKFWADRGIVDEYIALSYCWGQESFLKSTKENIASFHKEIRWDMLPPLFQDVVRIAKGLDVPFVWIDSLCIVQDDELDWKIQAPKMGDIYANAFLTVAAASSSSPADGILGERPTRWHTRTTTITNPLNGVSTDLCVRQRAIDMWGTAREANPDYLDSRAWIWQERILSTRTIVFTKAALRFECRSTSIWEDQLFQGHSWSARMNEPVHIHWKRLMEDFTARNMTCAGDRLPAISSVMARVSAGQGLTPIAGMWKENLVQNLHWMRNDLKDRNHAGQGHQEGTIPSWSWASIGYPVQWTLGTADQLPYDDKKWTLHLIDVLDPAATDGASQSAGPVLDLVGTAMPALLRSYPPVPEENKPASYRLVVDGKNEEWQVFHADGALEARHLYISTPPTHRTVYRRSPGMSPDPGGWQATCALLQLVVYGITATSLVLTESGTRSGRQVWQRVGLLQHYRVEAFHNRGHMLRLFLE</sequence>
<dbReference type="AlphaFoldDB" id="A0A9P9A146"/>
<accession>A0A9P9A146</accession>
<dbReference type="PANTHER" id="PTHR33112:SF8">
    <property type="entry name" value="HETEROKARYON INCOMPATIBILITY DOMAIN-CONTAINING PROTEIN"/>
    <property type="match status" value="1"/>
</dbReference>
<name>A0A9P9A146_9PEZI</name>
<dbReference type="PANTHER" id="PTHR33112">
    <property type="entry name" value="DOMAIN PROTEIN, PUTATIVE-RELATED"/>
    <property type="match status" value="1"/>
</dbReference>
<feature type="region of interest" description="Disordered" evidence="1">
    <location>
        <begin position="11"/>
        <end position="51"/>
    </location>
</feature>
<dbReference type="GeneID" id="70136193"/>
<evidence type="ECO:0000259" key="2">
    <source>
        <dbReference type="Pfam" id="PF06985"/>
    </source>
</evidence>
<evidence type="ECO:0000313" key="4">
    <source>
        <dbReference type="Proteomes" id="UP000758603"/>
    </source>
</evidence>
<dbReference type="Pfam" id="PF06985">
    <property type="entry name" value="HET"/>
    <property type="match status" value="1"/>
</dbReference>
<dbReference type="EMBL" id="JAGPXC010000001">
    <property type="protein sequence ID" value="KAH6659131.1"/>
    <property type="molecule type" value="Genomic_DNA"/>
</dbReference>
<dbReference type="Proteomes" id="UP000758603">
    <property type="component" value="Unassembled WGS sequence"/>
</dbReference>
<dbReference type="RefSeq" id="XP_045963262.1">
    <property type="nucleotide sequence ID" value="XM_046107302.1"/>
</dbReference>
<feature type="compositionally biased region" description="Basic and acidic residues" evidence="1">
    <location>
        <begin position="40"/>
        <end position="51"/>
    </location>
</feature>
<evidence type="ECO:0000256" key="1">
    <source>
        <dbReference type="SAM" id="MobiDB-lite"/>
    </source>
</evidence>
<gene>
    <name evidence="3" type="ORF">BKA67DRAFT_6586</name>
</gene>
<keyword evidence="4" id="KW-1185">Reference proteome</keyword>
<proteinExistence type="predicted"/>
<dbReference type="OrthoDB" id="5125733at2759"/>
<dbReference type="InterPro" id="IPR010730">
    <property type="entry name" value="HET"/>
</dbReference>
<reference evidence="3" key="1">
    <citation type="journal article" date="2021" name="Nat. Commun.">
        <title>Genetic determinants of endophytism in the Arabidopsis root mycobiome.</title>
        <authorList>
            <person name="Mesny F."/>
            <person name="Miyauchi S."/>
            <person name="Thiergart T."/>
            <person name="Pickel B."/>
            <person name="Atanasova L."/>
            <person name="Karlsson M."/>
            <person name="Huettel B."/>
            <person name="Barry K.W."/>
            <person name="Haridas S."/>
            <person name="Chen C."/>
            <person name="Bauer D."/>
            <person name="Andreopoulos W."/>
            <person name="Pangilinan J."/>
            <person name="LaButti K."/>
            <person name="Riley R."/>
            <person name="Lipzen A."/>
            <person name="Clum A."/>
            <person name="Drula E."/>
            <person name="Henrissat B."/>
            <person name="Kohler A."/>
            <person name="Grigoriev I.V."/>
            <person name="Martin F.M."/>
            <person name="Hacquard S."/>
        </authorList>
    </citation>
    <scope>NUCLEOTIDE SEQUENCE</scope>
    <source>
        <strain evidence="3">MPI-SDFR-AT-0073</strain>
    </source>
</reference>
<evidence type="ECO:0000313" key="3">
    <source>
        <dbReference type="EMBL" id="KAH6659131.1"/>
    </source>
</evidence>
<feature type="domain" description="Heterokaryon incompatibility" evidence="2">
    <location>
        <begin position="317"/>
        <end position="469"/>
    </location>
</feature>